<dbReference type="PROSITE" id="PS50172">
    <property type="entry name" value="BRCT"/>
    <property type="match status" value="1"/>
</dbReference>
<dbReference type="CDD" id="cd17728">
    <property type="entry name" value="BRCT_TopBP1_rpt8"/>
    <property type="match status" value="1"/>
</dbReference>
<dbReference type="CDD" id="cd17738">
    <property type="entry name" value="BRCT_TopBP1_rpt7"/>
    <property type="match status" value="1"/>
</dbReference>
<feature type="non-terminal residue" evidence="3">
    <location>
        <position position="1"/>
    </location>
</feature>
<dbReference type="InterPro" id="IPR042479">
    <property type="entry name" value="Slf1"/>
</dbReference>
<dbReference type="PANTHER" id="PTHR46677:SF1">
    <property type="entry name" value="SMC5-SMC6 COMPLEX LOCALIZATION FACTOR PROTEIN 1"/>
    <property type="match status" value="1"/>
</dbReference>
<dbReference type="PANTHER" id="PTHR46677">
    <property type="entry name" value="SMC5-SMC6 COMPLEX LOCALIZATION FACTOR PROTEIN 1"/>
    <property type="match status" value="1"/>
</dbReference>
<comment type="caution">
    <text evidence="3">The sequence shown here is derived from an EMBL/GenBank/DDBJ whole genome shotgun (WGS) entry which is preliminary data.</text>
</comment>
<dbReference type="InterPro" id="IPR036420">
    <property type="entry name" value="BRCT_dom_sf"/>
</dbReference>
<evidence type="ECO:0000259" key="2">
    <source>
        <dbReference type="PROSITE" id="PS50172"/>
    </source>
</evidence>
<organism evidence="3 4">
    <name type="scientific">Meganyctiphanes norvegica</name>
    <name type="common">Northern krill</name>
    <name type="synonym">Thysanopoda norvegica</name>
    <dbReference type="NCBI Taxonomy" id="48144"/>
    <lineage>
        <taxon>Eukaryota</taxon>
        <taxon>Metazoa</taxon>
        <taxon>Ecdysozoa</taxon>
        <taxon>Arthropoda</taxon>
        <taxon>Crustacea</taxon>
        <taxon>Multicrustacea</taxon>
        <taxon>Malacostraca</taxon>
        <taxon>Eumalacostraca</taxon>
        <taxon>Eucarida</taxon>
        <taxon>Euphausiacea</taxon>
        <taxon>Euphausiidae</taxon>
        <taxon>Meganyctiphanes</taxon>
    </lineage>
</organism>
<gene>
    <name evidence="3" type="ORF">MNOR_LOCUS23432</name>
</gene>
<feature type="region of interest" description="Disordered" evidence="1">
    <location>
        <begin position="1"/>
        <end position="71"/>
    </location>
</feature>
<dbReference type="Gene3D" id="3.40.50.10190">
    <property type="entry name" value="BRCT domain"/>
    <property type="match status" value="2"/>
</dbReference>
<dbReference type="GO" id="GO:0006974">
    <property type="term" value="P:DNA damage response"/>
    <property type="evidence" value="ECO:0007669"/>
    <property type="project" value="TreeGrafter"/>
</dbReference>
<sequence length="330" mass="37614">LPANTEVAESQNTAITWEDPQEREARQRINAELTRDTQEILDEQMQHQQKAEATDNDKENKPDNDVKVPHSKQSLSKVFESNNHTTKRNHVFVLSGLNDQEDRDRYVEIIEGLGGTICQEQSWDPSVTHLVTVKPNRSEKILSAIASGRWVLNLSYLEASMEAGKFVKEDEHEWGNPSAVDLPEFPQDSIEEKLVAAAYRWRTALTTDGECRGAFQNMKAIIHSSKERVQSLARLVNSGHGEVVSVKPPYTEGEDITHFFVEPHKNPSKYDLAHFVSQKIPCLPPVYLSNYLIMDPIPDAYENCIDEYKKIERDMSNGKQKAIRRSRSTR</sequence>
<dbReference type="GO" id="GO:2000781">
    <property type="term" value="P:positive regulation of double-strand break repair"/>
    <property type="evidence" value="ECO:0007669"/>
    <property type="project" value="InterPro"/>
</dbReference>
<dbReference type="GO" id="GO:1990166">
    <property type="term" value="P:protein localization to site of double-strand break"/>
    <property type="evidence" value="ECO:0007669"/>
    <property type="project" value="TreeGrafter"/>
</dbReference>
<dbReference type="InterPro" id="IPR001357">
    <property type="entry name" value="BRCT_dom"/>
</dbReference>
<dbReference type="Pfam" id="PF00533">
    <property type="entry name" value="BRCT"/>
    <property type="match status" value="1"/>
</dbReference>
<protein>
    <recommendedName>
        <fullName evidence="2">BRCT domain-containing protein</fullName>
    </recommendedName>
</protein>
<feature type="compositionally biased region" description="Basic and acidic residues" evidence="1">
    <location>
        <begin position="20"/>
        <end position="38"/>
    </location>
</feature>
<accession>A0AAV2RCH5</accession>
<dbReference type="InterPro" id="IPR049936">
    <property type="entry name" value="TopBP1_BRCT_8"/>
</dbReference>
<keyword evidence="4" id="KW-1185">Reference proteome</keyword>
<feature type="compositionally biased region" description="Basic and acidic residues" evidence="1">
    <location>
        <begin position="49"/>
        <end position="68"/>
    </location>
</feature>
<dbReference type="GO" id="GO:0005634">
    <property type="term" value="C:nucleus"/>
    <property type="evidence" value="ECO:0007669"/>
    <property type="project" value="TreeGrafter"/>
</dbReference>
<evidence type="ECO:0000313" key="4">
    <source>
        <dbReference type="Proteomes" id="UP001497623"/>
    </source>
</evidence>
<name>A0AAV2RCH5_MEGNR</name>
<dbReference type="GO" id="GO:0035861">
    <property type="term" value="C:site of double-strand break"/>
    <property type="evidence" value="ECO:0007669"/>
    <property type="project" value="TreeGrafter"/>
</dbReference>
<dbReference type="FunFam" id="3.40.50.10190:FF:000018">
    <property type="entry name" value="DNA topoisomerase 2-binding protein 1"/>
    <property type="match status" value="1"/>
</dbReference>
<proteinExistence type="predicted"/>
<evidence type="ECO:0000313" key="3">
    <source>
        <dbReference type="EMBL" id="CAL4122710.1"/>
    </source>
</evidence>
<evidence type="ECO:0000256" key="1">
    <source>
        <dbReference type="SAM" id="MobiDB-lite"/>
    </source>
</evidence>
<reference evidence="3 4" key="1">
    <citation type="submission" date="2024-05" db="EMBL/GenBank/DDBJ databases">
        <authorList>
            <person name="Wallberg A."/>
        </authorList>
    </citation>
    <scope>NUCLEOTIDE SEQUENCE [LARGE SCALE GENOMIC DNA]</scope>
</reference>
<dbReference type="SMART" id="SM00292">
    <property type="entry name" value="BRCT"/>
    <property type="match status" value="2"/>
</dbReference>
<dbReference type="Proteomes" id="UP001497623">
    <property type="component" value="Unassembled WGS sequence"/>
</dbReference>
<dbReference type="SUPFAM" id="SSF52113">
    <property type="entry name" value="BRCT domain"/>
    <property type="match status" value="1"/>
</dbReference>
<dbReference type="EMBL" id="CAXKWB010020649">
    <property type="protein sequence ID" value="CAL4122710.1"/>
    <property type="molecule type" value="Genomic_DNA"/>
</dbReference>
<dbReference type="AlphaFoldDB" id="A0AAV2RCH5"/>
<feature type="domain" description="BRCT" evidence="2">
    <location>
        <begin position="88"/>
        <end position="174"/>
    </location>
</feature>